<proteinExistence type="predicted"/>
<dbReference type="Proteomes" id="UP000029878">
    <property type="component" value="Unassembled WGS sequence"/>
</dbReference>
<accession>A0A4U8S676</accession>
<dbReference type="AlphaFoldDB" id="A0A4U8S676"/>
<sequence>MKKYILILILLVCHAQANTFDKEISLIKDYSLAYCLYNLNQTAPSNDIAVAQDMYFQAMTIGLEEYKKYTITLKTICLATTLMT</sequence>
<organism evidence="2 3">
    <name type="scientific">Helicobacter trogontum</name>
    <dbReference type="NCBI Taxonomy" id="50960"/>
    <lineage>
        <taxon>Bacteria</taxon>
        <taxon>Pseudomonadati</taxon>
        <taxon>Campylobacterota</taxon>
        <taxon>Epsilonproteobacteria</taxon>
        <taxon>Campylobacterales</taxon>
        <taxon>Helicobacteraceae</taxon>
        <taxon>Helicobacter</taxon>
    </lineage>
</organism>
<evidence type="ECO:0000313" key="3">
    <source>
        <dbReference type="Proteomes" id="UP000029878"/>
    </source>
</evidence>
<reference evidence="2 3" key="1">
    <citation type="journal article" date="2014" name="Genome Announc.">
        <title>Draft genome sequences of eight enterohepatic helicobacter species isolated from both laboratory and wild rodents.</title>
        <authorList>
            <person name="Sheh A."/>
            <person name="Shen Z."/>
            <person name="Fox J.G."/>
        </authorList>
    </citation>
    <scope>NUCLEOTIDE SEQUENCE [LARGE SCALE GENOMIC DNA]</scope>
    <source>
        <strain evidence="2 3">ATCC 700114</strain>
    </source>
</reference>
<evidence type="ECO:0000313" key="2">
    <source>
        <dbReference type="EMBL" id="TLD81339.1"/>
    </source>
</evidence>
<comment type="caution">
    <text evidence="2">The sequence shown here is derived from an EMBL/GenBank/DDBJ whole genome shotgun (WGS) entry which is preliminary data.</text>
</comment>
<protein>
    <recommendedName>
        <fullName evidence="4">Sel1 repeat family protein</fullName>
    </recommendedName>
</protein>
<gene>
    <name evidence="2" type="ORF">LS81_008495</name>
</gene>
<keyword evidence="1" id="KW-0732">Signal</keyword>
<name>A0A4U8S676_9HELI</name>
<evidence type="ECO:0000256" key="1">
    <source>
        <dbReference type="SAM" id="SignalP"/>
    </source>
</evidence>
<feature type="signal peptide" evidence="1">
    <location>
        <begin position="1"/>
        <end position="17"/>
    </location>
</feature>
<dbReference type="EMBL" id="JRPL02000024">
    <property type="protein sequence ID" value="TLD81339.1"/>
    <property type="molecule type" value="Genomic_DNA"/>
</dbReference>
<feature type="chain" id="PRO_5020222371" description="Sel1 repeat family protein" evidence="1">
    <location>
        <begin position="18"/>
        <end position="84"/>
    </location>
</feature>
<evidence type="ECO:0008006" key="4">
    <source>
        <dbReference type="Google" id="ProtNLM"/>
    </source>
</evidence>
<dbReference type="RefSeq" id="WP_034345491.1">
    <property type="nucleotide sequence ID" value="NZ_FZNG01000049.1"/>
</dbReference>
<dbReference type="OrthoDB" id="5324758at2"/>